<dbReference type="SMART" id="SM00710">
    <property type="entry name" value="PbH1"/>
    <property type="match status" value="6"/>
</dbReference>
<organism evidence="6 7">
    <name type="scientific">Paenibacillus curdlanolyticus YK9</name>
    <dbReference type="NCBI Taxonomy" id="717606"/>
    <lineage>
        <taxon>Bacteria</taxon>
        <taxon>Bacillati</taxon>
        <taxon>Bacillota</taxon>
        <taxon>Bacilli</taxon>
        <taxon>Bacillales</taxon>
        <taxon>Paenibacillaceae</taxon>
        <taxon>Paenibacillus</taxon>
    </lineage>
</organism>
<evidence type="ECO:0000259" key="5">
    <source>
        <dbReference type="PROSITE" id="PS51272"/>
    </source>
</evidence>
<dbReference type="InterPro" id="IPR033801">
    <property type="entry name" value="CBM6-CBM35-CBM36-like_1"/>
</dbReference>
<dbReference type="CDD" id="cd00063">
    <property type="entry name" value="FN3"/>
    <property type="match status" value="1"/>
</dbReference>
<dbReference type="InterPro" id="IPR001119">
    <property type="entry name" value="SLH_dom"/>
</dbReference>
<dbReference type="InterPro" id="IPR036116">
    <property type="entry name" value="FN3_sf"/>
</dbReference>
<dbReference type="InterPro" id="IPR011050">
    <property type="entry name" value="Pectin_lyase_fold/virulence"/>
</dbReference>
<dbReference type="Gene3D" id="2.160.20.10">
    <property type="entry name" value="Single-stranded right-handed beta-helix, Pectin lyase-like"/>
    <property type="match status" value="1"/>
</dbReference>
<dbReference type="PROSITE" id="PS51272">
    <property type="entry name" value="SLH"/>
    <property type="match status" value="3"/>
</dbReference>
<evidence type="ECO:0000259" key="4">
    <source>
        <dbReference type="PROSITE" id="PS51175"/>
    </source>
</evidence>
<dbReference type="PANTHER" id="PTHR43308:SF5">
    <property type="entry name" value="S-LAYER PROTEIN _ PEPTIDOGLYCAN ENDO-BETA-N-ACETYLGLUCOSAMINIDASE"/>
    <property type="match status" value="1"/>
</dbReference>
<dbReference type="SUPFAM" id="SSF49265">
    <property type="entry name" value="Fibronectin type III"/>
    <property type="match status" value="1"/>
</dbReference>
<keyword evidence="7" id="KW-1185">Reference proteome</keyword>
<dbReference type="InterPro" id="IPR012334">
    <property type="entry name" value="Pectin_lyas_fold"/>
</dbReference>
<name>E0IBI1_9BACL</name>
<dbReference type="Gene3D" id="2.60.120.260">
    <property type="entry name" value="Galactose-binding domain-like"/>
    <property type="match status" value="2"/>
</dbReference>
<dbReference type="eggNOG" id="COG5434">
    <property type="taxonomic scope" value="Bacteria"/>
</dbReference>
<dbReference type="Pfam" id="PF00041">
    <property type="entry name" value="fn3"/>
    <property type="match status" value="1"/>
</dbReference>
<dbReference type="EMBL" id="AEDD01000008">
    <property type="protein sequence ID" value="EFM10061.1"/>
    <property type="molecule type" value="Genomic_DNA"/>
</dbReference>
<dbReference type="PROSITE" id="PS51175">
    <property type="entry name" value="CBM6"/>
    <property type="match status" value="1"/>
</dbReference>
<dbReference type="PANTHER" id="PTHR43308">
    <property type="entry name" value="OUTER MEMBRANE PROTEIN ALPHA-RELATED"/>
    <property type="match status" value="1"/>
</dbReference>
<dbReference type="InterPro" id="IPR005084">
    <property type="entry name" value="CBM6"/>
</dbReference>
<dbReference type="SUPFAM" id="SSF49373">
    <property type="entry name" value="Invasin/intimin cell-adhesion fragments"/>
    <property type="match status" value="1"/>
</dbReference>
<dbReference type="CDD" id="cd14490">
    <property type="entry name" value="CBM6-CBM35-CBM36_like_1"/>
    <property type="match status" value="1"/>
</dbReference>
<feature type="domain" description="SLH" evidence="5">
    <location>
        <begin position="1989"/>
        <end position="2049"/>
    </location>
</feature>
<evidence type="ECO:0000256" key="2">
    <source>
        <dbReference type="SAM" id="SignalP"/>
    </source>
</evidence>
<feature type="signal peptide" evidence="2">
    <location>
        <begin position="1"/>
        <end position="27"/>
    </location>
</feature>
<feature type="compositionally biased region" description="Gly residues" evidence="1">
    <location>
        <begin position="1753"/>
        <end position="1773"/>
    </location>
</feature>
<dbReference type="Pfam" id="PF22815">
    <property type="entry name" value="CatAgl_D1"/>
    <property type="match status" value="1"/>
</dbReference>
<feature type="region of interest" description="Disordered" evidence="1">
    <location>
        <begin position="1753"/>
        <end position="1774"/>
    </location>
</feature>
<dbReference type="GO" id="GO:0030246">
    <property type="term" value="F:carbohydrate binding"/>
    <property type="evidence" value="ECO:0007669"/>
    <property type="project" value="InterPro"/>
</dbReference>
<evidence type="ECO:0000313" key="7">
    <source>
        <dbReference type="Proteomes" id="UP000005387"/>
    </source>
</evidence>
<dbReference type="InterPro" id="IPR051465">
    <property type="entry name" value="Cell_Envelope_Struct_Comp"/>
</dbReference>
<proteinExistence type="predicted"/>
<dbReference type="InterPro" id="IPR008979">
    <property type="entry name" value="Galactose-bd-like_sf"/>
</dbReference>
<dbReference type="InterPro" id="IPR055149">
    <property type="entry name" value="Agl_cat_D2"/>
</dbReference>
<dbReference type="PROSITE" id="PS50853">
    <property type="entry name" value="FN3"/>
    <property type="match status" value="1"/>
</dbReference>
<evidence type="ECO:0000259" key="3">
    <source>
        <dbReference type="PROSITE" id="PS50853"/>
    </source>
</evidence>
<feature type="domain" description="SLH" evidence="5">
    <location>
        <begin position="2122"/>
        <end position="2184"/>
    </location>
</feature>
<dbReference type="Gene3D" id="2.60.40.10">
    <property type="entry name" value="Immunoglobulins"/>
    <property type="match status" value="1"/>
</dbReference>
<keyword evidence="2" id="KW-0732">Signal</keyword>
<evidence type="ECO:0000256" key="1">
    <source>
        <dbReference type="SAM" id="MobiDB-lite"/>
    </source>
</evidence>
<dbReference type="CDD" id="cd23432">
    <property type="entry name" value="beta-trefoil_Ricin_EndoBetaGal-like"/>
    <property type="match status" value="5"/>
</dbReference>
<feature type="chain" id="PRO_5039109749" evidence="2">
    <location>
        <begin position="28"/>
        <end position="2184"/>
    </location>
</feature>
<reference evidence="6 7" key="1">
    <citation type="submission" date="2010-07" db="EMBL/GenBank/DDBJ databases">
        <title>The draft genome of Paenibacillus curdlanolyticus YK9.</title>
        <authorList>
            <consortium name="US DOE Joint Genome Institute (JGI-PGF)"/>
            <person name="Lucas S."/>
            <person name="Copeland A."/>
            <person name="Lapidus A."/>
            <person name="Cheng J.-F."/>
            <person name="Bruce D."/>
            <person name="Goodwin L."/>
            <person name="Pitluck S."/>
            <person name="Land M.L."/>
            <person name="Hauser L."/>
            <person name="Chang Y.-J."/>
            <person name="Jeffries C."/>
            <person name="Anderson I.J."/>
            <person name="Johnson E."/>
            <person name="Loganathan U."/>
            <person name="Mulhopadhyay B."/>
            <person name="Kyrpides N."/>
            <person name="Woyke T.J."/>
        </authorList>
    </citation>
    <scope>NUCLEOTIDE SEQUENCE [LARGE SCALE GENOMIC DNA]</scope>
    <source>
        <strain evidence="6 7">YK9</strain>
    </source>
</reference>
<dbReference type="Pfam" id="PF22816">
    <property type="entry name" value="CatAgl_D2"/>
    <property type="match status" value="1"/>
</dbReference>
<dbReference type="SUPFAM" id="SSF50370">
    <property type="entry name" value="Ricin B-like lectins"/>
    <property type="match status" value="6"/>
</dbReference>
<dbReference type="InterPro" id="IPR006626">
    <property type="entry name" value="PbH1"/>
</dbReference>
<dbReference type="eggNOG" id="COG5492">
    <property type="taxonomic scope" value="Bacteria"/>
</dbReference>
<dbReference type="SMART" id="SM00060">
    <property type="entry name" value="FN3"/>
    <property type="match status" value="1"/>
</dbReference>
<dbReference type="Pfam" id="PF00395">
    <property type="entry name" value="SLH"/>
    <property type="match status" value="3"/>
</dbReference>
<dbReference type="SUPFAM" id="SSF51126">
    <property type="entry name" value="Pectin lyase-like"/>
    <property type="match status" value="1"/>
</dbReference>
<dbReference type="SUPFAM" id="SSF49785">
    <property type="entry name" value="Galactose-binding domain-like"/>
    <property type="match status" value="1"/>
</dbReference>
<dbReference type="Proteomes" id="UP000005387">
    <property type="component" value="Unassembled WGS sequence"/>
</dbReference>
<dbReference type="InterPro" id="IPR008964">
    <property type="entry name" value="Invasin/intimin_cell_adhesion"/>
</dbReference>
<sequence>MQLKSKRSILLFALVLLMVITSFPAFPGGARTAFASANSSGSQNEWIRMKNSYTGKYLYETNGKVAYGSPVETDRASQWTVEDNGSTQRLKNRESGHYMSMANVASFGDPLEALPDSNGGNPLAGADWHVLDAPNPGLKVIQSAGDANLYIHVQDNTGYAQSSQIPPSWGTPQWAFEPVVDYVRLKNSYTGKYLFESSGKVAYGSPAEADPSSHWVVESSGATERIRNRESGHYMSMANVASFGDPVEALPLPANGGALAGADWHVLDASNPGLKVIQSADDANLYIHVQDNTGYAQSSQIPPNWGTPQWALESVEVKDAYNPNPSTGPQYVRIKNDYLGLYMMEDNGQLLYGNATASDQTAQWEIVKEQGYQRIVNRATGHAVSLAGVASDKVAVAVETADPDAQAQRWVIDNLSTEGAKLIHTTVDPADGQYLHVEKKLGFVQFGTVPPSWGSPRWLFLPVTDDGPHYVRLKNRYTGKYLFEEPGTGAAAGSGKVAYGDPDVSDGLSHWLLEDGGNGSVRIRNRVTGHAMANEHLAGFGDPLESIVVEDGWSSAKWAVSEPAPGFFVFTNKYKTNETIHVQDATGYAQSSGVPADWWSAQWSQEAAPDALPVAIPQGYVRVKSAGSDAYLYENERGVVLYGTPEEKDARSHWTIAALGDGYALVNRATNDRITVGAGASMQATPALNGDPSQKWYVEQAPNAGRVLLRSALQPKQYLHMMDGTGFAQLGLRSIESAALQWILADAPADSFVPDLAGAAEPIQMERLSDARHYKLANAAAGRLLLDNGGTPALAAAGSSPGGDWQLQDENGYKLLRSLSSGKYLAVDSSGNVELLSLAEGTPAPLAASWQLTPRSGQLVLASAALPGKLLQAGGGMPQLASGNAAMPTDAQLWTATAVAAVAAYEAEQAFIAGGAKAGSGVKAASAGRYVAGFEQAGAEVVFAIYAEQAGMYETGFRYANGQSSSASLALQVNGEQAAAVAFAASGGWDSWQEQTVQLHLRQGMNTVAVSSAAAAAGDVLYLDQLKVKGIVANAYRGASLAYDSYEAEHMATNGVVIGPDRTYKQPASEASGRQAVTLTAAGDYVAFKLNRPANRLTIRYSIPDSADGAGLQANVGLSVNGSSKPDVVLSSKHAWVYGTYPWSNNPNDGDAHRFYDETSVDTGALAAGDTVRLEKLAGTAAATVIIDVVEAEWADAPYAKPADFVSIIDYGAAADDGQDDTAAIQAAIAAAKAEGKGGVWLPAGVFNLTDGPIALANITIRGAGMWQTTIAGAGFLGKGSSIRVFDLAIDGGVTGRHDDQAESGFDGTFGKGSTIQHVRISHTKAGIWVTAQEVNGQTMPTTGLYIADVRIRDTYADGVNFSTGTMGSMVEQSQLRNTGDDSMAIWSNGTPVTGNTFRFNTVELPWLSNNIAVYGGGDNHVTDNIASDTVAFGGGISVSTRHNPTPFTGTTTVERNTLERTGGREHNWPADIGALFLYTSDIAMNGDIRITNNLIHDSTNQGISFLGEKPVAGLVLAGNVVDGTGSWGVNGAGNITGSALFGNTTVRNAGVGNAFNGAGGLAWRTVDSGLAYVKPPFAVQVDGVAASPYRIAAGTEAQGAVWSGSPATLAASGAAWSSSDATIAAVDSTGKITAKRHGQAILTVQYGGETRDFTLVVEDTTAPVWPTGAKLAVSGVSDSKVTLNWPAAQDNGTVNAYRVDWGSGSKMVAGNVYELTVSGLTPGGVYTFKVNAVDEAGLWTAEALSSDYTLPSGGGSGGSGQPAGPSGSGSGTSVGCVADTAKGNVLMAAASVRASHEAVVQPDVLTAALDRIGEGQCSTLAVHSGSDQASVTFVLPAGPIAAAAADLAHGVLTFHHQGATYQLPLERAVELLQGAASGELRITIQQLERQAAEGLFHGAAGVWKSGAYSFKLEVSSGGSVTIAAAVDGYVRGSLIIDRSIDPIHATVVVYDEQTGKWRHVPTVFRKLPDGLVEAVFASMLNGIYAVNELNVSFTDMAKHWAKHAVETLASNRILSGVGKGSFEPNRAVTRAEFAAMLVEAFGLPYDSGAKPAFHDVDSAAWYGRAVGAASEAGLITGYADGSFHPNERITREQMLVMLMRAYRLTNAKDAASDEADASDALSGFRDGASVSSWAADDVQQALALKLVQGRAAGEFAPQSQATRGEAAMMLYNALLALAFVSNE</sequence>
<dbReference type="InterPro" id="IPR055240">
    <property type="entry name" value="CBM13-like"/>
</dbReference>
<feature type="domain" description="Fibronectin type-III" evidence="3">
    <location>
        <begin position="1663"/>
        <end position="1754"/>
    </location>
</feature>
<evidence type="ECO:0000313" key="6">
    <source>
        <dbReference type="EMBL" id="EFM10061.1"/>
    </source>
</evidence>
<protein>
    <submittedName>
        <fullName evidence="6">S-layer domain protein</fullName>
    </submittedName>
</protein>
<dbReference type="OrthoDB" id="197688at2"/>
<feature type="domain" description="CBM6" evidence="4">
    <location>
        <begin position="903"/>
        <end position="1029"/>
    </location>
</feature>
<dbReference type="STRING" id="717606.PaecuDRAFT_3020"/>
<dbReference type="Gene3D" id="2.60.40.1080">
    <property type="match status" value="1"/>
</dbReference>
<dbReference type="Gene3D" id="2.80.10.50">
    <property type="match status" value="6"/>
</dbReference>
<dbReference type="InterPro" id="IPR003961">
    <property type="entry name" value="FN3_dom"/>
</dbReference>
<gene>
    <name evidence="6" type="ORF">PaecuDRAFT_3020</name>
</gene>
<dbReference type="InterPro" id="IPR035992">
    <property type="entry name" value="Ricin_B-like_lectins"/>
</dbReference>
<accession>E0IBI1</accession>
<dbReference type="InterPro" id="IPR013783">
    <property type="entry name" value="Ig-like_fold"/>
</dbReference>
<dbReference type="RefSeq" id="WP_006039008.1">
    <property type="nucleotide sequence ID" value="NZ_AEDD01000008.1"/>
</dbReference>
<feature type="domain" description="SLH" evidence="5">
    <location>
        <begin position="2050"/>
        <end position="2113"/>
    </location>
</feature>
<dbReference type="Pfam" id="PF22704">
    <property type="entry name" value="CBM13-like"/>
    <property type="match status" value="1"/>
</dbReference>